<evidence type="ECO:0000313" key="2">
    <source>
        <dbReference type="Proteomes" id="UP000324800"/>
    </source>
</evidence>
<accession>A0A5J4TFI4</accession>
<dbReference type="EMBL" id="SNRW01032250">
    <property type="protein sequence ID" value="KAA6356889.1"/>
    <property type="molecule type" value="Genomic_DNA"/>
</dbReference>
<sequence>MKKTVSILWITSVCIKKYTVSATIVQPHSLDCLFVLSIGGEQLLLQWNKTRFFPLGTGAILKSIQPLIKAPEQNRFLLDPG</sequence>
<evidence type="ECO:0000313" key="1">
    <source>
        <dbReference type="EMBL" id="KAA6356889.1"/>
    </source>
</evidence>
<gene>
    <name evidence="1" type="ORF">EZS28_047584</name>
</gene>
<comment type="caution">
    <text evidence="1">The sequence shown here is derived from an EMBL/GenBank/DDBJ whole genome shotgun (WGS) entry which is preliminary data.</text>
</comment>
<reference evidence="1 2" key="1">
    <citation type="submission" date="2019-03" db="EMBL/GenBank/DDBJ databases">
        <title>Single cell metagenomics reveals metabolic interactions within the superorganism composed of flagellate Streblomastix strix and complex community of Bacteroidetes bacteria on its surface.</title>
        <authorList>
            <person name="Treitli S.C."/>
            <person name="Kolisko M."/>
            <person name="Husnik F."/>
            <person name="Keeling P."/>
            <person name="Hampl V."/>
        </authorList>
    </citation>
    <scope>NUCLEOTIDE SEQUENCE [LARGE SCALE GENOMIC DNA]</scope>
    <source>
        <strain evidence="1">ST1C</strain>
    </source>
</reference>
<protein>
    <submittedName>
        <fullName evidence="1">Uncharacterized protein</fullName>
    </submittedName>
</protein>
<organism evidence="1 2">
    <name type="scientific">Streblomastix strix</name>
    <dbReference type="NCBI Taxonomy" id="222440"/>
    <lineage>
        <taxon>Eukaryota</taxon>
        <taxon>Metamonada</taxon>
        <taxon>Preaxostyla</taxon>
        <taxon>Oxymonadida</taxon>
        <taxon>Streblomastigidae</taxon>
        <taxon>Streblomastix</taxon>
    </lineage>
</organism>
<dbReference type="Proteomes" id="UP000324800">
    <property type="component" value="Unassembled WGS sequence"/>
</dbReference>
<name>A0A5J4TFI4_9EUKA</name>
<dbReference type="AlphaFoldDB" id="A0A5J4TFI4"/>
<proteinExistence type="predicted"/>